<dbReference type="Pfam" id="PF09870">
    <property type="entry name" value="DUF2097"/>
    <property type="match status" value="1"/>
</dbReference>
<dbReference type="AlphaFoldDB" id="F6D830"/>
<gene>
    <name evidence="1" type="ordered locus">MSWAN_0129</name>
</gene>
<protein>
    <recommendedName>
        <fullName evidence="3">DUF2097 domain-containing protein</fullName>
    </recommendedName>
</protein>
<keyword evidence="2" id="KW-1185">Reference proteome</keyword>
<evidence type="ECO:0000313" key="2">
    <source>
        <dbReference type="Proteomes" id="UP000009231"/>
    </source>
</evidence>
<evidence type="ECO:0008006" key="3">
    <source>
        <dbReference type="Google" id="ProtNLM"/>
    </source>
</evidence>
<dbReference type="STRING" id="868131.MSWAN_0129"/>
<name>F6D830_METPW</name>
<dbReference type="eggNOG" id="arCOG05038">
    <property type="taxonomic scope" value="Archaea"/>
</dbReference>
<sequence>MLEGSIFLWVIFMEEEINLKADEALDYVKNNVETYDTLELSYNRVFVPAEVLDINVGTKNGENSLNLMLKMKGEIIHETVQLDLEEVKDELVEIRHVTNDKTTVIVVES</sequence>
<dbReference type="Proteomes" id="UP000009231">
    <property type="component" value="Chromosome"/>
</dbReference>
<dbReference type="InterPro" id="IPR019208">
    <property type="entry name" value="DUF2097"/>
</dbReference>
<evidence type="ECO:0000313" key="1">
    <source>
        <dbReference type="EMBL" id="AEG17175.1"/>
    </source>
</evidence>
<reference evidence="1 2" key="1">
    <citation type="journal article" date="2014" name="Int. J. Syst. Evol. Microbiol.">
        <title>Methanobacterium paludis sp. nov. and a novel strain of Methanobacterium lacus isolated from northern peatlands.</title>
        <authorList>
            <person name="Cadillo-Quiroz H."/>
            <person name="Brauer S.L."/>
            <person name="Goodson N."/>
            <person name="Yavitt J.B."/>
            <person name="Zinder S.H."/>
        </authorList>
    </citation>
    <scope>NUCLEOTIDE SEQUENCE [LARGE SCALE GENOMIC DNA]</scope>
    <source>
        <strain evidence="2">DSM 25820 / JCM 18151 / SWAN1</strain>
    </source>
</reference>
<dbReference type="HOGENOM" id="CLU_2340162_0_0_2"/>
<proteinExistence type="predicted"/>
<accession>F6D830</accession>
<dbReference type="EMBL" id="CP002772">
    <property type="protein sequence ID" value="AEG17175.1"/>
    <property type="molecule type" value="Genomic_DNA"/>
</dbReference>
<organism evidence="1 2">
    <name type="scientific">Methanobacterium paludis (strain DSM 25820 / JCM 18151 / SWAN1)</name>
    <dbReference type="NCBI Taxonomy" id="868131"/>
    <lineage>
        <taxon>Archaea</taxon>
        <taxon>Methanobacteriati</taxon>
        <taxon>Methanobacteriota</taxon>
        <taxon>Methanomada group</taxon>
        <taxon>Methanobacteria</taxon>
        <taxon>Methanobacteriales</taxon>
        <taxon>Methanobacteriaceae</taxon>
        <taxon>Methanobacterium</taxon>
    </lineage>
</organism>
<dbReference type="KEGG" id="mew:MSWAN_0129"/>